<keyword evidence="1" id="KW-1133">Transmembrane helix</keyword>
<gene>
    <name evidence="3" type="ORF">E5R92_04620</name>
</gene>
<dbReference type="Pfam" id="PF04280">
    <property type="entry name" value="Tim44"/>
    <property type="match status" value="1"/>
</dbReference>
<dbReference type="RefSeq" id="WP_168606931.1">
    <property type="nucleotide sequence ID" value="NZ_CP038852.1"/>
</dbReference>
<evidence type="ECO:0000256" key="1">
    <source>
        <dbReference type="SAM" id="Phobius"/>
    </source>
</evidence>
<dbReference type="KEGG" id="peg:E5R92_04620"/>
<proteinExistence type="predicted"/>
<dbReference type="Proteomes" id="UP000501094">
    <property type="component" value="Chromosome"/>
</dbReference>
<name>A0A6H1Q3X9_9PROT</name>
<dbReference type="SUPFAM" id="SSF54427">
    <property type="entry name" value="NTF2-like"/>
    <property type="match status" value="1"/>
</dbReference>
<dbReference type="InterPro" id="IPR032710">
    <property type="entry name" value="NTF2-like_dom_sf"/>
</dbReference>
<keyword evidence="1" id="KW-0812">Transmembrane</keyword>
<evidence type="ECO:0000259" key="2">
    <source>
        <dbReference type="SMART" id="SM00978"/>
    </source>
</evidence>
<keyword evidence="4" id="KW-1185">Reference proteome</keyword>
<accession>A0A6H1Q3X9</accession>
<dbReference type="InterPro" id="IPR007379">
    <property type="entry name" value="Tim44-like_dom"/>
</dbReference>
<dbReference type="SMART" id="SM00978">
    <property type="entry name" value="Tim44"/>
    <property type="match status" value="1"/>
</dbReference>
<evidence type="ECO:0000313" key="3">
    <source>
        <dbReference type="EMBL" id="QIZ21063.1"/>
    </source>
</evidence>
<keyword evidence="1" id="KW-0472">Membrane</keyword>
<reference evidence="3 4" key="1">
    <citation type="journal article" date="2020" name="Nat. Microbiol.">
        <title>Lysogenic host-virus interactions in SAR11 marine bacteria.</title>
        <authorList>
            <person name="Morris R.M."/>
            <person name="Cain K.R."/>
            <person name="Hvorecny K.L."/>
            <person name="Kollman J.M."/>
        </authorList>
    </citation>
    <scope>NUCLEOTIDE SEQUENCE [LARGE SCALE GENOMIC DNA]</scope>
    <source>
        <strain evidence="3 4">NP1</strain>
    </source>
</reference>
<dbReference type="Gene3D" id="3.10.450.240">
    <property type="match status" value="1"/>
</dbReference>
<evidence type="ECO:0000313" key="4">
    <source>
        <dbReference type="Proteomes" id="UP000501094"/>
    </source>
</evidence>
<protein>
    <submittedName>
        <fullName evidence="3">Tim44 domain-containing protein</fullName>
    </submittedName>
</protein>
<feature type="transmembrane region" description="Helical" evidence="1">
    <location>
        <begin position="6"/>
        <end position="24"/>
    </location>
</feature>
<organism evidence="3 4">
    <name type="scientific">Candidatus Pelagibacter giovannonii</name>
    <dbReference type="NCBI Taxonomy" id="2563896"/>
    <lineage>
        <taxon>Bacteria</taxon>
        <taxon>Pseudomonadati</taxon>
        <taxon>Pseudomonadota</taxon>
        <taxon>Alphaproteobacteria</taxon>
        <taxon>Candidatus Pelagibacterales</taxon>
        <taxon>Candidatus Pelagibacteraceae</taxon>
        <taxon>Candidatus Pelagibacter</taxon>
    </lineage>
</organism>
<dbReference type="AlphaFoldDB" id="A0A6H1Q3X9"/>
<dbReference type="NCBIfam" id="NF033779">
    <property type="entry name" value="Tim44_TimA_adap"/>
    <property type="match status" value="1"/>
</dbReference>
<sequence>MTYSFEYIDIILLAMIAGFIFLRLRGILGKKNGFEGKIPPQFEKEFQKTNIAPKPVSENFDEVSQKEFLKGAKIAYETIITDFSDSDNKLIASKPLLGKKIYDQFKEALEDRANKGHFAEITFIGIKSAVIKTHKKIEDSLEVTVDFVSEIITCIKDKDKKIVSGDNEKIKTVYDTWVFSKDIKSSNPNWLLINTIT</sequence>
<feature type="domain" description="Tim44-like" evidence="2">
    <location>
        <begin position="49"/>
        <end position="197"/>
    </location>
</feature>
<dbReference type="EMBL" id="CP038852">
    <property type="protein sequence ID" value="QIZ21063.1"/>
    <property type="molecule type" value="Genomic_DNA"/>
</dbReference>